<sequence>MNLKIACLGQEFNFEEVYSLEELKLRLYQTEPSFVLESLTYQDEEDDIITLANENDFSCLTTSTNFTVQAQGKIDQEWAIKEFKRNQRLIKRIANKVKQLKGKQRNILTKERLLLRKVKRYFIRVETDLRNRQRHKEYQIIN</sequence>
<dbReference type="Proteomes" id="UP000688137">
    <property type="component" value="Unassembled WGS sequence"/>
</dbReference>
<evidence type="ECO:0000313" key="2">
    <source>
        <dbReference type="Proteomes" id="UP000688137"/>
    </source>
</evidence>
<comment type="caution">
    <text evidence="1">The sequence shown here is derived from an EMBL/GenBank/DDBJ whole genome shotgun (WGS) entry which is preliminary data.</text>
</comment>
<gene>
    <name evidence="1" type="ORF">PPRIM_AZ9-3.1.T0130096</name>
</gene>
<name>A0A8S1K1W7_PARPR</name>
<organism evidence="1 2">
    <name type="scientific">Paramecium primaurelia</name>
    <dbReference type="NCBI Taxonomy" id="5886"/>
    <lineage>
        <taxon>Eukaryota</taxon>
        <taxon>Sar</taxon>
        <taxon>Alveolata</taxon>
        <taxon>Ciliophora</taxon>
        <taxon>Intramacronucleata</taxon>
        <taxon>Oligohymenophorea</taxon>
        <taxon>Peniculida</taxon>
        <taxon>Parameciidae</taxon>
        <taxon>Paramecium</taxon>
    </lineage>
</organism>
<dbReference type="AlphaFoldDB" id="A0A8S1K1W7"/>
<accession>A0A8S1K1W7</accession>
<reference evidence="1" key="1">
    <citation type="submission" date="2021-01" db="EMBL/GenBank/DDBJ databases">
        <authorList>
            <consortium name="Genoscope - CEA"/>
            <person name="William W."/>
        </authorList>
    </citation>
    <scope>NUCLEOTIDE SEQUENCE</scope>
</reference>
<proteinExistence type="predicted"/>
<dbReference type="EMBL" id="CAJJDM010000010">
    <property type="protein sequence ID" value="CAD8048827.1"/>
    <property type="molecule type" value="Genomic_DNA"/>
</dbReference>
<protein>
    <submittedName>
        <fullName evidence="1">Uncharacterized protein</fullName>
    </submittedName>
</protein>
<dbReference type="OMA" id="MNLKIAC"/>
<evidence type="ECO:0000313" key="1">
    <source>
        <dbReference type="EMBL" id="CAD8048827.1"/>
    </source>
</evidence>
<keyword evidence="2" id="KW-1185">Reference proteome</keyword>